<dbReference type="EMBL" id="CP061525">
    <property type="protein sequence ID" value="QNV20562.1"/>
    <property type="molecule type" value="Genomic_DNA"/>
</dbReference>
<evidence type="ECO:0000313" key="2">
    <source>
        <dbReference type="EMBL" id="AKA32298.1"/>
    </source>
</evidence>
<dbReference type="EMBL" id="CP008706">
    <property type="protein sequence ID" value="AKA32298.1"/>
    <property type="molecule type" value="Genomic_DNA"/>
</dbReference>
<dbReference type="Proteomes" id="UP000032746">
    <property type="component" value="Chromosome"/>
</dbReference>
<evidence type="ECO:0000313" key="9">
    <source>
        <dbReference type="Proteomes" id="UP000516419"/>
    </source>
</evidence>
<name>A0A059ZSD8_ACIBA</name>
<dbReference type="KEGG" id="abw:BL01_13245"/>
<evidence type="ECO:0000313" key="4">
    <source>
        <dbReference type="EMBL" id="MDR8260343.1"/>
    </source>
</evidence>
<organism evidence="2 7">
    <name type="scientific">Acinetobacter baumannii</name>
    <dbReference type="NCBI Taxonomy" id="470"/>
    <lineage>
        <taxon>Bacteria</taxon>
        <taxon>Pseudomonadati</taxon>
        <taxon>Pseudomonadota</taxon>
        <taxon>Gammaproteobacteria</taxon>
        <taxon>Moraxellales</taxon>
        <taxon>Moraxellaceae</taxon>
        <taxon>Acinetobacter</taxon>
        <taxon>Acinetobacter calcoaceticus/baumannii complex</taxon>
    </lineage>
</organism>
<keyword evidence="1" id="KW-0812">Transmembrane</keyword>
<keyword evidence="1" id="KW-0472">Membrane</keyword>
<dbReference type="EMBL" id="NEPB01000028">
    <property type="protein sequence ID" value="PRN33814.1"/>
    <property type="molecule type" value="Genomic_DNA"/>
</dbReference>
<reference evidence="5 8" key="3">
    <citation type="submission" date="2017-04" db="EMBL/GenBank/DDBJ databases">
        <title>Comparison of Acinetobacter baumannii whole genome sequences from two major hospitals in Kuwait.</title>
        <authorList>
            <person name="Nasser K."/>
            <person name="Habibi N."/>
            <person name="Khan M.W."/>
            <person name="Purohit P."/>
            <person name="Al-Obaid I."/>
            <person name="Dhar R."/>
            <person name="Al-Fouzan W."/>
            <person name="Mustafa A.S."/>
        </authorList>
    </citation>
    <scope>NUCLEOTIDE SEQUENCE [LARGE SCALE GENOMIC DNA]</scope>
    <source>
        <strain evidence="5 8">KUFAR57</strain>
    </source>
</reference>
<dbReference type="Proteomes" id="UP000516419">
    <property type="component" value="Chromosome"/>
</dbReference>
<feature type="transmembrane region" description="Helical" evidence="1">
    <location>
        <begin position="36"/>
        <end position="58"/>
    </location>
</feature>
<reference evidence="4" key="4">
    <citation type="submission" date="2019-07" db="EMBL/GenBank/DDBJ databases">
        <title>Biological characteristics of mucoid Acinetobacter baumannii from a general hospital in China.</title>
        <authorList>
            <person name="Hua X."/>
            <person name="Yu Y."/>
        </authorList>
    </citation>
    <scope>NUCLEOTIDE SEQUENCE [LARGE SCALE GENOMIC DNA]</scope>
    <source>
        <strain evidence="4">N41</strain>
    </source>
</reference>
<evidence type="ECO:0000313" key="6">
    <source>
        <dbReference type="EMBL" id="QNV20562.1"/>
    </source>
</evidence>
<dbReference type="EMBL" id="VMBB01000009">
    <property type="protein sequence ID" value="MDR8260343.1"/>
    <property type="molecule type" value="Genomic_DNA"/>
</dbReference>
<dbReference type="RefSeq" id="WP_000591882.1">
    <property type="nucleotide sequence ID" value="NZ_AP025531.1"/>
</dbReference>
<dbReference type="OMA" id="LLHIWND"/>
<reference evidence="3" key="5">
    <citation type="submission" date="2020-08" db="EMBL/GenBank/DDBJ databases">
        <title>Diversity of carbapenem-resistant Acinetobacter baumannii and bacteriophage-mediated spread of the Oxa23 carbapenemase.</title>
        <authorList>
            <person name="Abouelfetouh A."/>
            <person name="Mattock J."/>
            <person name="Turner D."/>
            <person name="Li E."/>
            <person name="Evans B.A."/>
        </authorList>
    </citation>
    <scope>NUCLEOTIDE SEQUENCE</scope>
    <source>
        <strain evidence="3">A86</strain>
    </source>
</reference>
<reference evidence="2 7" key="1">
    <citation type="journal article" date="2015" name="J. Bacteriol.">
        <title>Resources for Genetic and Genomic Analysis of Emerging Pathogen Acinetobacter baumannii.</title>
        <authorList>
            <person name="Gallagher L.A."/>
            <person name="Ramage E."/>
            <person name="Weiss E.J."/>
            <person name="Radey M."/>
            <person name="Hayden H.S."/>
            <person name="Held K.G."/>
            <person name="Huse H.K."/>
            <person name="Zurawski D.V."/>
            <person name="Brittnacher M.J."/>
            <person name="Manoil C."/>
        </authorList>
    </citation>
    <scope>NUCLEOTIDE SEQUENCE [LARGE SCALE GENOMIC DNA]</scope>
    <source>
        <strain evidence="2 7">AB5075-UW</strain>
    </source>
</reference>
<accession>A0A059ZSD8</accession>
<evidence type="ECO:0000313" key="5">
    <source>
        <dbReference type="EMBL" id="PRN33814.1"/>
    </source>
</evidence>
<evidence type="ECO:0000313" key="3">
    <source>
        <dbReference type="EMBL" id="MBD0220303.1"/>
    </source>
</evidence>
<evidence type="ECO:0000313" key="8">
    <source>
        <dbReference type="Proteomes" id="UP000237823"/>
    </source>
</evidence>
<protein>
    <submittedName>
        <fullName evidence="2">Uncharacterized protein</fullName>
    </submittedName>
</protein>
<keyword evidence="1" id="KW-1133">Transmembrane helix</keyword>
<reference evidence="7" key="2">
    <citation type="submission" date="2015-03" db="EMBL/GenBank/DDBJ databases">
        <authorList>
            <person name="Gallagher L.A."/>
            <person name="Hayden H.S."/>
            <person name="Weiss E.J."/>
            <person name="Hager K.R."/>
            <person name="Ramage E."/>
            <person name="Radey M.R."/>
            <person name="Bydalek R."/>
            <person name="Manoil C."/>
            <person name="Miller S.I."/>
            <person name="Brittnacher M.J."/>
        </authorList>
    </citation>
    <scope>NUCLEOTIDE SEQUENCE [LARGE SCALE GENOMIC DNA]</scope>
    <source>
        <strain evidence="7">AB5075-UW</strain>
    </source>
</reference>
<dbReference type="Proteomes" id="UP000237823">
    <property type="component" value="Unassembled WGS sequence"/>
</dbReference>
<reference evidence="6 9" key="6">
    <citation type="submission" date="2020-09" db="EMBL/GenBank/DDBJ databases">
        <title>Carbapenem-Resistant Acinetobacter baumannii devoid of typical resistance factors.</title>
        <authorList>
            <person name="Hoffmann M."/>
            <person name="Luo Y."/>
            <person name="Strain E."/>
            <person name="Rand H."/>
            <person name="Javkar K.G."/>
        </authorList>
    </citation>
    <scope>NUCLEOTIDE SEQUENCE [LARGE SCALE GENOMIC DNA]</scope>
    <source>
        <strain evidence="6 9">CFSAN093705</strain>
    </source>
</reference>
<evidence type="ECO:0000256" key="1">
    <source>
        <dbReference type="SAM" id="Phobius"/>
    </source>
</evidence>
<proteinExistence type="predicted"/>
<sequence length="470" mass="54729">MIKKILLSFIAIFTVVSGIIIFYWRDVQYNPNKIDFFLYFLLLPAIITLVILSPWLIYSVYKSYKEKKEQAANQSQDDDSQKSSAAIEQPLEQLDFNVYSAFAIHALGENETIIEEIQNFKSPELDEQLLNSYGLPLLSYRIKDLAETNDEDIQYAASPRQVRIMSLIRQQLEQNIENLYRLAEHLKRSILFYESHQIREYHMHPAWVDPNSEYEDVETPVVEVHRLNRLNLHIFLPEDLLHVWNDEQSNDLILEFFTEIGIISQKVHIEYHFLGERVAYQEFIHLLKRIQKKEHEVFLMLAVDSEIDQDLIDEKSWMVKDYIPAEFAASCLLADPSLKIEELEPAKNLKIVVGQEKAAKVLHTLNLNELPQYEGDEPYVLILSDQTDIKTAKQLQQQFAQTSVEPHHYIYVKSSLGHTQHLVDIYGFMLSMHFPEHIVPFVFGENTVSAHTFVQSVTENSEDDAMVLNS</sequence>
<dbReference type="Proteomes" id="UP000634608">
    <property type="component" value="Unassembled WGS sequence"/>
</dbReference>
<dbReference type="EMBL" id="JACSVK010000022">
    <property type="protein sequence ID" value="MBD0220303.1"/>
    <property type="molecule type" value="Genomic_DNA"/>
</dbReference>
<feature type="transmembrane region" description="Helical" evidence="1">
    <location>
        <begin position="5"/>
        <end position="24"/>
    </location>
</feature>
<dbReference type="AlphaFoldDB" id="A0A059ZSD8"/>
<dbReference type="PATRIC" id="fig|470.1288.peg.2599"/>
<evidence type="ECO:0000313" key="7">
    <source>
        <dbReference type="Proteomes" id="UP000032746"/>
    </source>
</evidence>
<gene>
    <name evidence="2" type="ORF">ABUW_2574</name>
    <name evidence="5" type="ORF">B9W25_12525</name>
    <name evidence="4" type="ORF">FPK87_07610</name>
    <name evidence="6" type="ORF">FQZ18_12370</name>
    <name evidence="3" type="ORF">IAG11_10400</name>
</gene>